<keyword evidence="5 7" id="KW-0472">Membrane</keyword>
<evidence type="ECO:0000256" key="4">
    <source>
        <dbReference type="ARBA" id="ARBA00022989"/>
    </source>
</evidence>
<dbReference type="PANTHER" id="PTHR33778:SF1">
    <property type="entry name" value="MAGNESIUM TRANSPORTER YHID-RELATED"/>
    <property type="match status" value="1"/>
</dbReference>
<dbReference type="InterPro" id="IPR003416">
    <property type="entry name" value="MgtC/SapB/SrpB/YhiD_fam"/>
</dbReference>
<evidence type="ECO:0000313" key="10">
    <source>
        <dbReference type="Proteomes" id="UP001054902"/>
    </source>
</evidence>
<evidence type="ECO:0000256" key="7">
    <source>
        <dbReference type="SAM" id="Phobius"/>
    </source>
</evidence>
<dbReference type="Proteomes" id="UP001054902">
    <property type="component" value="Unassembled WGS sequence"/>
</dbReference>
<dbReference type="AlphaFoldDB" id="A0AAD3CNR7"/>
<dbReference type="InterPro" id="IPR049177">
    <property type="entry name" value="MgtC_SapB_SrpB_YhiD_N"/>
</dbReference>
<feature type="compositionally biased region" description="Basic residues" evidence="6">
    <location>
        <begin position="434"/>
        <end position="453"/>
    </location>
</feature>
<comment type="subcellular location">
    <subcellularLocation>
        <location evidence="1">Cell membrane</location>
        <topology evidence="1">Multi-pass membrane protein</topology>
    </subcellularLocation>
</comment>
<comment type="caution">
    <text evidence="9">The sequence shown here is derived from an EMBL/GenBank/DDBJ whole genome shotgun (WGS) entry which is preliminary data.</text>
</comment>
<feature type="region of interest" description="Disordered" evidence="6">
    <location>
        <begin position="399"/>
        <end position="462"/>
    </location>
</feature>
<evidence type="ECO:0000256" key="5">
    <source>
        <dbReference type="ARBA" id="ARBA00023136"/>
    </source>
</evidence>
<keyword evidence="2" id="KW-1003">Cell membrane</keyword>
<accession>A0AAD3CNR7</accession>
<sequence length="462" mass="51658">MQGQGSVTTQGSASAASVKIKPRHKILPSKQAPIEEKAAPYISIALGTVLTFIVLFGEYILLPKDESKWCKLRSVMNQKEYENPDYNKDLCRHVQTPYLLYMTVDECDYARRMLVSVIFGAIIGLERRAADRPAGIRTMSLVSLGSCFFTMCGMNAFKTSTMGWDAARVSAAIPSGVGFLGAGLIWKGTVPVGPDERHQVHGLATAAGVWLSAAIGVGVGGRLYIPSAYAVVLVIFLLRLGPHLFFEGNSDATETFWSEGDWDTDDDKEDAYSDYESDDYNNDGDDGDQKNVVTQDEFQYLLEQEGTSDVDMRDAFLRNYRTMNSQRSMRSVRSMKSTKESQSNDTKDLKAELNNNMSSHSLPMEKTAHFNDDSSYNGIDGMGFFEIEGMRRVFSQPNLIISDTRTSPSEGDGRRSRMRKVKSEAEFFVPLSGKRSKSRARRHRSKTPRKIRRPNQEPIFID</sequence>
<evidence type="ECO:0000313" key="9">
    <source>
        <dbReference type="EMBL" id="GFH49361.1"/>
    </source>
</evidence>
<evidence type="ECO:0000256" key="3">
    <source>
        <dbReference type="ARBA" id="ARBA00022692"/>
    </source>
</evidence>
<feature type="compositionally biased region" description="Polar residues" evidence="6">
    <location>
        <begin position="399"/>
        <end position="409"/>
    </location>
</feature>
<feature type="domain" description="MgtC/SapB/SrpB/YhiD N-terminal" evidence="8">
    <location>
        <begin position="113"/>
        <end position="242"/>
    </location>
</feature>
<protein>
    <recommendedName>
        <fullName evidence="8">MgtC/SapB/SrpB/YhiD N-terminal domain-containing protein</fullName>
    </recommendedName>
</protein>
<feature type="transmembrane region" description="Helical" evidence="7">
    <location>
        <begin position="169"/>
        <end position="188"/>
    </location>
</feature>
<feature type="transmembrane region" description="Helical" evidence="7">
    <location>
        <begin position="200"/>
        <end position="217"/>
    </location>
</feature>
<evidence type="ECO:0000259" key="8">
    <source>
        <dbReference type="Pfam" id="PF02308"/>
    </source>
</evidence>
<feature type="compositionally biased region" description="Basic and acidic residues" evidence="6">
    <location>
        <begin position="411"/>
        <end position="425"/>
    </location>
</feature>
<keyword evidence="3 7" id="KW-0812">Transmembrane</keyword>
<keyword evidence="4 7" id="KW-1133">Transmembrane helix</keyword>
<proteinExistence type="predicted"/>
<feature type="compositionally biased region" description="Polar residues" evidence="6">
    <location>
        <begin position="326"/>
        <end position="344"/>
    </location>
</feature>
<reference evidence="9 10" key="1">
    <citation type="journal article" date="2021" name="Sci. Rep.">
        <title>The genome of the diatom Chaetoceros tenuissimus carries an ancient integrated fragment of an extant virus.</title>
        <authorList>
            <person name="Hongo Y."/>
            <person name="Kimura K."/>
            <person name="Takaki Y."/>
            <person name="Yoshida Y."/>
            <person name="Baba S."/>
            <person name="Kobayashi G."/>
            <person name="Nagasaki K."/>
            <person name="Hano T."/>
            <person name="Tomaru Y."/>
        </authorList>
    </citation>
    <scope>NUCLEOTIDE SEQUENCE [LARGE SCALE GENOMIC DNA]</scope>
    <source>
        <strain evidence="9 10">NIES-3715</strain>
    </source>
</reference>
<keyword evidence="10" id="KW-1185">Reference proteome</keyword>
<evidence type="ECO:0000256" key="6">
    <source>
        <dbReference type="SAM" id="MobiDB-lite"/>
    </source>
</evidence>
<dbReference type="Pfam" id="PF02308">
    <property type="entry name" value="MgtC"/>
    <property type="match status" value="1"/>
</dbReference>
<feature type="region of interest" description="Disordered" evidence="6">
    <location>
        <begin position="256"/>
        <end position="290"/>
    </location>
</feature>
<feature type="transmembrane region" description="Helical" evidence="7">
    <location>
        <begin position="223"/>
        <end position="240"/>
    </location>
</feature>
<feature type="region of interest" description="Disordered" evidence="6">
    <location>
        <begin position="326"/>
        <end position="346"/>
    </location>
</feature>
<dbReference type="PRINTS" id="PR01837">
    <property type="entry name" value="MGTCSAPBPROT"/>
</dbReference>
<dbReference type="GO" id="GO:0005886">
    <property type="term" value="C:plasma membrane"/>
    <property type="evidence" value="ECO:0007669"/>
    <property type="project" value="UniProtKB-SubCell"/>
</dbReference>
<feature type="transmembrane region" description="Helical" evidence="7">
    <location>
        <begin position="38"/>
        <end position="62"/>
    </location>
</feature>
<gene>
    <name evidence="9" type="ORF">CTEN210_05837</name>
</gene>
<dbReference type="EMBL" id="BLLK01000038">
    <property type="protein sequence ID" value="GFH49361.1"/>
    <property type="molecule type" value="Genomic_DNA"/>
</dbReference>
<dbReference type="PANTHER" id="PTHR33778">
    <property type="entry name" value="PROTEIN MGTC"/>
    <property type="match status" value="1"/>
</dbReference>
<evidence type="ECO:0000256" key="1">
    <source>
        <dbReference type="ARBA" id="ARBA00004651"/>
    </source>
</evidence>
<feature type="transmembrane region" description="Helical" evidence="7">
    <location>
        <begin position="138"/>
        <end position="157"/>
    </location>
</feature>
<name>A0AAD3CNR7_9STRA</name>
<organism evidence="9 10">
    <name type="scientific">Chaetoceros tenuissimus</name>
    <dbReference type="NCBI Taxonomy" id="426638"/>
    <lineage>
        <taxon>Eukaryota</taxon>
        <taxon>Sar</taxon>
        <taxon>Stramenopiles</taxon>
        <taxon>Ochrophyta</taxon>
        <taxon>Bacillariophyta</taxon>
        <taxon>Coscinodiscophyceae</taxon>
        <taxon>Chaetocerotophycidae</taxon>
        <taxon>Chaetocerotales</taxon>
        <taxon>Chaetocerotaceae</taxon>
        <taxon>Chaetoceros</taxon>
    </lineage>
</organism>
<feature type="compositionally biased region" description="Acidic residues" evidence="6">
    <location>
        <begin position="260"/>
        <end position="286"/>
    </location>
</feature>
<evidence type="ECO:0000256" key="2">
    <source>
        <dbReference type="ARBA" id="ARBA00022475"/>
    </source>
</evidence>